<reference evidence="1 2" key="2">
    <citation type="submission" date="2016-08" db="EMBL/GenBank/DDBJ databases">
        <title>Orenia metallireducens sp. nov. strain Z6, a Novel Metal-reducing Firmicute from the Deep Subsurface.</title>
        <authorList>
            <person name="Maxim B.I."/>
            <person name="Kenneth K."/>
            <person name="Flynn T.M."/>
            <person name="Oloughlin E.J."/>
            <person name="Locke R.A."/>
            <person name="Weber J.R."/>
            <person name="Egan S.M."/>
            <person name="Mackie R.I."/>
            <person name="Cann I.K."/>
        </authorList>
    </citation>
    <scope>NUCLEOTIDE SEQUENCE [LARGE SCALE GENOMIC DNA]</scope>
    <source>
        <strain evidence="1 2">Z6</strain>
    </source>
</reference>
<dbReference type="AlphaFoldDB" id="A0A1C0AA97"/>
<sequence>MANRRNRGGSSLENNKTEQKFVIDIDRAIYKRMNKNYYLNHTSISDFGQIISNLYNDLREEENQEGLDKLESFINYFFKSLDKEHKQIDKSNIGLYQGLLEVISFLKTKGNKVTLEFLNIFSKVPNEEQLNYIKATNTIIKAERKFKNDFNNLSKLLYASDVILSFAGDQSAKIKFFNKLFTNIISINNLVGINNFFTEVGIDVKELKVINKWLFRRRLEELPDRRLDRANNTAIKDNKYWLYKSLEVNDQSYLGKSVNKLYDNLKDWNNKKALVGFEDFITNLLHRANKGNSKGVKTSMRLLTIFQEFDGGSLEDYERLFSTISSFKKVNYNITFNWIDAFAKMPHLARVKFIKATDLLLSFDEKKDGRILVDFEYTVGSILCFKIFKKRRILLLNRFLDLIIECDNQYEANGIFDKIGISNGRHIDRRRLERGLRELEQR</sequence>
<gene>
    <name evidence="1" type="ORF">U472_07020</name>
</gene>
<organism evidence="1 2">
    <name type="scientific">Orenia metallireducens</name>
    <dbReference type="NCBI Taxonomy" id="1413210"/>
    <lineage>
        <taxon>Bacteria</taxon>
        <taxon>Bacillati</taxon>
        <taxon>Bacillota</taxon>
        <taxon>Clostridia</taxon>
        <taxon>Halanaerobiales</taxon>
        <taxon>Halobacteroidaceae</taxon>
        <taxon>Orenia</taxon>
    </lineage>
</organism>
<dbReference type="Proteomes" id="UP000093514">
    <property type="component" value="Unassembled WGS sequence"/>
</dbReference>
<keyword evidence="2" id="KW-1185">Reference proteome</keyword>
<dbReference type="RefSeq" id="WP_068716867.1">
    <property type="nucleotide sequence ID" value="NZ_LWDV01000008.1"/>
</dbReference>
<dbReference type="OrthoDB" id="9937777at2"/>
<proteinExistence type="predicted"/>
<evidence type="ECO:0000313" key="2">
    <source>
        <dbReference type="Proteomes" id="UP000093514"/>
    </source>
</evidence>
<protein>
    <submittedName>
        <fullName evidence="1">Uncharacterized protein</fullName>
    </submittedName>
</protein>
<accession>A0A1C0AA97</accession>
<reference evidence="2" key="1">
    <citation type="submission" date="2016-07" db="EMBL/GenBank/DDBJ databases">
        <authorList>
            <person name="Florea S."/>
            <person name="Webb J.S."/>
            <person name="Jaromczyk J."/>
            <person name="Schardl C.L."/>
        </authorList>
    </citation>
    <scope>NUCLEOTIDE SEQUENCE [LARGE SCALE GENOMIC DNA]</scope>
    <source>
        <strain evidence="2">Z6</strain>
    </source>
</reference>
<comment type="caution">
    <text evidence="1">The sequence shown here is derived from an EMBL/GenBank/DDBJ whole genome shotgun (WGS) entry which is preliminary data.</text>
</comment>
<name>A0A1C0AA97_9FIRM</name>
<evidence type="ECO:0000313" key="1">
    <source>
        <dbReference type="EMBL" id="OCL27214.1"/>
    </source>
</evidence>
<dbReference type="EMBL" id="LWDV01000008">
    <property type="protein sequence ID" value="OCL27214.1"/>
    <property type="molecule type" value="Genomic_DNA"/>
</dbReference>